<evidence type="ECO:0000313" key="3">
    <source>
        <dbReference type="EMBL" id="CAB4024002.1"/>
    </source>
</evidence>
<dbReference type="Proteomes" id="UP001152795">
    <property type="component" value="Unassembled WGS sequence"/>
</dbReference>
<keyword evidence="1" id="KW-0430">Lectin</keyword>
<dbReference type="AlphaFoldDB" id="A0A7D9J8D4"/>
<comment type="caution">
    <text evidence="3">The sequence shown here is derived from an EMBL/GenBank/DDBJ whole genome shotgun (WGS) entry which is preliminary data.</text>
</comment>
<dbReference type="Pfam" id="PF00059">
    <property type="entry name" value="Lectin_C"/>
    <property type="match status" value="1"/>
</dbReference>
<reference evidence="3" key="1">
    <citation type="submission" date="2020-04" db="EMBL/GenBank/DDBJ databases">
        <authorList>
            <person name="Alioto T."/>
            <person name="Alioto T."/>
            <person name="Gomez Garrido J."/>
        </authorList>
    </citation>
    <scope>NUCLEOTIDE SEQUENCE</scope>
    <source>
        <strain evidence="3">A484AB</strain>
    </source>
</reference>
<dbReference type="Gene3D" id="3.10.100.10">
    <property type="entry name" value="Mannose-Binding Protein A, subunit A"/>
    <property type="match status" value="1"/>
</dbReference>
<name>A0A7D9J8D4_PARCT</name>
<evidence type="ECO:0000256" key="2">
    <source>
        <dbReference type="ARBA" id="ARBA00023157"/>
    </source>
</evidence>
<keyword evidence="4" id="KW-1185">Reference proteome</keyword>
<dbReference type="GO" id="GO:0030246">
    <property type="term" value="F:carbohydrate binding"/>
    <property type="evidence" value="ECO:0007669"/>
    <property type="project" value="UniProtKB-KW"/>
</dbReference>
<dbReference type="InterPro" id="IPR018378">
    <property type="entry name" value="C-type_lectin_CS"/>
</dbReference>
<dbReference type="SUPFAM" id="SSF56436">
    <property type="entry name" value="C-type lectin-like"/>
    <property type="match status" value="1"/>
</dbReference>
<dbReference type="OrthoDB" id="441660at2759"/>
<feature type="non-terminal residue" evidence="3">
    <location>
        <position position="67"/>
    </location>
</feature>
<dbReference type="PANTHER" id="PTHR22799">
    <property type="entry name" value="TETRANECTIN-RELATED"/>
    <property type="match status" value="1"/>
</dbReference>
<organism evidence="3 4">
    <name type="scientific">Paramuricea clavata</name>
    <name type="common">Red gorgonian</name>
    <name type="synonym">Violescent sea-whip</name>
    <dbReference type="NCBI Taxonomy" id="317549"/>
    <lineage>
        <taxon>Eukaryota</taxon>
        <taxon>Metazoa</taxon>
        <taxon>Cnidaria</taxon>
        <taxon>Anthozoa</taxon>
        <taxon>Octocorallia</taxon>
        <taxon>Malacalcyonacea</taxon>
        <taxon>Plexauridae</taxon>
        <taxon>Paramuricea</taxon>
    </lineage>
</organism>
<sequence>RRQDAKFYNTCGKALSFTRWDAGEPNDQRNENCVQIYSHGSGKAKWNDKYCNTLYGYICQFKAHRCD</sequence>
<proteinExistence type="predicted"/>
<dbReference type="PANTHER" id="PTHR22799:SF6">
    <property type="entry name" value="C-TYPE LECTIN DOMAIN FAMILY 4 MEMBER M-LIKE"/>
    <property type="match status" value="1"/>
</dbReference>
<accession>A0A7D9J8D4</accession>
<protein>
    <submittedName>
        <fullName evidence="3">Uncharacterized protein</fullName>
    </submittedName>
</protein>
<dbReference type="InterPro" id="IPR051663">
    <property type="entry name" value="CLec_Tetranectin-domain"/>
</dbReference>
<evidence type="ECO:0000313" key="4">
    <source>
        <dbReference type="Proteomes" id="UP001152795"/>
    </source>
</evidence>
<keyword evidence="2" id="KW-1015">Disulfide bond</keyword>
<dbReference type="PROSITE" id="PS00615">
    <property type="entry name" value="C_TYPE_LECTIN_1"/>
    <property type="match status" value="1"/>
</dbReference>
<dbReference type="PROSITE" id="PS50041">
    <property type="entry name" value="C_TYPE_LECTIN_2"/>
    <property type="match status" value="1"/>
</dbReference>
<dbReference type="InterPro" id="IPR016187">
    <property type="entry name" value="CTDL_fold"/>
</dbReference>
<dbReference type="InterPro" id="IPR016186">
    <property type="entry name" value="C-type_lectin-like/link_sf"/>
</dbReference>
<dbReference type="InterPro" id="IPR001304">
    <property type="entry name" value="C-type_lectin-like"/>
</dbReference>
<gene>
    <name evidence="3" type="ORF">PACLA_8A018152</name>
</gene>
<evidence type="ECO:0000256" key="1">
    <source>
        <dbReference type="ARBA" id="ARBA00022734"/>
    </source>
</evidence>
<dbReference type="EMBL" id="CACRXK020012790">
    <property type="protein sequence ID" value="CAB4024002.1"/>
    <property type="molecule type" value="Genomic_DNA"/>
</dbReference>